<dbReference type="InterPro" id="IPR036942">
    <property type="entry name" value="Beta-barrel_TonB_sf"/>
</dbReference>
<dbReference type="SUPFAM" id="SSF56935">
    <property type="entry name" value="Porins"/>
    <property type="match status" value="1"/>
</dbReference>
<dbReference type="InterPro" id="IPR012910">
    <property type="entry name" value="Plug_dom"/>
</dbReference>
<feature type="signal peptide" evidence="12">
    <location>
        <begin position="1"/>
        <end position="35"/>
    </location>
</feature>
<dbReference type="NCBIfam" id="TIGR01783">
    <property type="entry name" value="TonB-siderophor"/>
    <property type="match status" value="1"/>
</dbReference>
<dbReference type="Proteomes" id="UP000604737">
    <property type="component" value="Unassembled WGS sequence"/>
</dbReference>
<organism evidence="15 16">
    <name type="scientific">Jeongeupia chitinilytica</name>
    <dbReference type="NCBI Taxonomy" id="1041641"/>
    <lineage>
        <taxon>Bacteria</taxon>
        <taxon>Pseudomonadati</taxon>
        <taxon>Pseudomonadota</taxon>
        <taxon>Betaproteobacteria</taxon>
        <taxon>Neisseriales</taxon>
        <taxon>Chitinibacteraceae</taxon>
        <taxon>Jeongeupia</taxon>
    </lineage>
</organism>
<evidence type="ECO:0000256" key="4">
    <source>
        <dbReference type="ARBA" id="ARBA00022452"/>
    </source>
</evidence>
<evidence type="ECO:0000256" key="5">
    <source>
        <dbReference type="ARBA" id="ARBA00022692"/>
    </source>
</evidence>
<evidence type="ECO:0000256" key="12">
    <source>
        <dbReference type="SAM" id="SignalP"/>
    </source>
</evidence>
<dbReference type="InterPro" id="IPR039426">
    <property type="entry name" value="TonB-dep_rcpt-like"/>
</dbReference>
<keyword evidence="9 10" id="KW-0998">Cell outer membrane</keyword>
<feature type="domain" description="TonB-dependent receptor-like beta-barrel" evidence="13">
    <location>
        <begin position="262"/>
        <end position="694"/>
    </location>
</feature>
<keyword evidence="8 15" id="KW-0675">Receptor</keyword>
<keyword evidence="4 10" id="KW-1134">Transmembrane beta strand</keyword>
<gene>
    <name evidence="15" type="ORF">GCM10007350_01630</name>
</gene>
<feature type="chain" id="PRO_5046888680" evidence="12">
    <location>
        <begin position="36"/>
        <end position="724"/>
    </location>
</feature>
<dbReference type="EMBL" id="BMYO01000001">
    <property type="protein sequence ID" value="GHD55667.1"/>
    <property type="molecule type" value="Genomic_DNA"/>
</dbReference>
<evidence type="ECO:0000259" key="13">
    <source>
        <dbReference type="Pfam" id="PF00593"/>
    </source>
</evidence>
<keyword evidence="5 10" id="KW-0812">Transmembrane</keyword>
<protein>
    <submittedName>
        <fullName evidence="15">Iron transport outer membrane receptor</fullName>
    </submittedName>
</protein>
<keyword evidence="3 10" id="KW-0813">Transport</keyword>
<evidence type="ECO:0000256" key="9">
    <source>
        <dbReference type="ARBA" id="ARBA00023237"/>
    </source>
</evidence>
<evidence type="ECO:0000313" key="16">
    <source>
        <dbReference type="Proteomes" id="UP000604737"/>
    </source>
</evidence>
<evidence type="ECO:0000256" key="2">
    <source>
        <dbReference type="ARBA" id="ARBA00009810"/>
    </source>
</evidence>
<proteinExistence type="inferred from homology"/>
<dbReference type="InterPro" id="IPR037066">
    <property type="entry name" value="Plug_dom_sf"/>
</dbReference>
<evidence type="ECO:0000256" key="7">
    <source>
        <dbReference type="ARBA" id="ARBA00023136"/>
    </source>
</evidence>
<evidence type="ECO:0000256" key="3">
    <source>
        <dbReference type="ARBA" id="ARBA00022448"/>
    </source>
</evidence>
<reference evidence="16" key="1">
    <citation type="journal article" date="2019" name="Int. J. Syst. Evol. Microbiol.">
        <title>The Global Catalogue of Microorganisms (GCM) 10K type strain sequencing project: providing services to taxonomists for standard genome sequencing and annotation.</title>
        <authorList>
            <consortium name="The Broad Institute Genomics Platform"/>
            <consortium name="The Broad Institute Genome Sequencing Center for Infectious Disease"/>
            <person name="Wu L."/>
            <person name="Ma J."/>
        </authorList>
    </citation>
    <scope>NUCLEOTIDE SEQUENCE [LARGE SCALE GENOMIC DNA]</scope>
    <source>
        <strain evidence="16">KCTC 23701</strain>
    </source>
</reference>
<dbReference type="Gene3D" id="2.40.170.20">
    <property type="entry name" value="TonB-dependent receptor, beta-barrel domain"/>
    <property type="match status" value="1"/>
</dbReference>
<comment type="subcellular location">
    <subcellularLocation>
        <location evidence="1 10">Cell outer membrane</location>
        <topology evidence="1 10">Multi-pass membrane protein</topology>
    </subcellularLocation>
</comment>
<dbReference type="PROSITE" id="PS52016">
    <property type="entry name" value="TONB_DEPENDENT_REC_3"/>
    <property type="match status" value="1"/>
</dbReference>
<comment type="similarity">
    <text evidence="2 10 11">Belongs to the TonB-dependent receptor family.</text>
</comment>
<keyword evidence="7 10" id="KW-0472">Membrane</keyword>
<dbReference type="PANTHER" id="PTHR32552:SF83">
    <property type="entry name" value="BLR3904 PROTEIN"/>
    <property type="match status" value="1"/>
</dbReference>
<evidence type="ECO:0000256" key="6">
    <source>
        <dbReference type="ARBA" id="ARBA00023077"/>
    </source>
</evidence>
<evidence type="ECO:0000256" key="1">
    <source>
        <dbReference type="ARBA" id="ARBA00004571"/>
    </source>
</evidence>
<accession>A0ABQ3GUG9</accession>
<keyword evidence="16" id="KW-1185">Reference proteome</keyword>
<evidence type="ECO:0000256" key="11">
    <source>
        <dbReference type="RuleBase" id="RU003357"/>
    </source>
</evidence>
<keyword evidence="12" id="KW-0732">Signal</keyword>
<dbReference type="PANTHER" id="PTHR32552">
    <property type="entry name" value="FERRICHROME IRON RECEPTOR-RELATED"/>
    <property type="match status" value="1"/>
</dbReference>
<sequence length="724" mass="80270">MREINRSKSPVRHLAKVPVAAAFVSVVGAAGLAQAADDATLSTVQVTADRKGDPKGTADTYNAPVTTVGRTAQAARDIPQSTTSVTREIMNDQGANNLKDALRNVAGVTFTAGENGRSGDAISLRGFSATTDLFLDNIRDTGQYNRDTFNIDRVEVLRGPSSMIYGRGSTGGVINQVSKTPFQSDASSVTLGIGTEDYYRFEGDINKGLSDTAGLRINLMGQDSESTRDGGEAKRWGVAPSVTFGIGEPTEVTFSYFHMQENNIPDYGVPFLRGTDGISRPLPVDPKTYYGLPEWDYEDTKTDILSAKVSHQFTPDIKVTNNTRYGRYWREIWPSPPRMGAGVTSANLTDNSQVTRSRNGGREGLDEILTNVTDATFNFDTGTIRHQVLAGLELTRETSDTTRWGNVVAPPPATVGNPNNNPAMPAPIKNYTTNVQFDSNNVAVYLQDFIAFTPQWKFLIGARWDYLDADYDTKTFATNTTTNVQRTDSEWSWRTGLVYQPDAIQSYYVSYGTSFNPSAEAYSLDPKGANTPPESNRNYEIGAKWDLFEGDLSLRTALFRTEKYNERNTDPLVSDRYVLSGKRKTDGLEIEVAGRITESWNVFAGWAWMDAEIVETKIAAEKGKVPLNTPDYTASLWTTYQIDQFWKAGFGANAIGERYANNTNTTVVPSYVRWDAMVEWNYRDYSVQLNVYNLFDKTYYDSVYAGHVVPGNTRYAHLSGTYRF</sequence>
<keyword evidence="6 11" id="KW-0798">TonB box</keyword>
<dbReference type="Pfam" id="PF00593">
    <property type="entry name" value="TonB_dep_Rec_b-barrel"/>
    <property type="match status" value="1"/>
</dbReference>
<dbReference type="Gene3D" id="2.170.130.10">
    <property type="entry name" value="TonB-dependent receptor, plug domain"/>
    <property type="match status" value="1"/>
</dbReference>
<dbReference type="InterPro" id="IPR000531">
    <property type="entry name" value="Beta-barrel_TonB"/>
</dbReference>
<dbReference type="RefSeq" id="WP_189458255.1">
    <property type="nucleotide sequence ID" value="NZ_BMYO01000001.1"/>
</dbReference>
<evidence type="ECO:0000259" key="14">
    <source>
        <dbReference type="Pfam" id="PF07715"/>
    </source>
</evidence>
<evidence type="ECO:0000256" key="8">
    <source>
        <dbReference type="ARBA" id="ARBA00023170"/>
    </source>
</evidence>
<dbReference type="CDD" id="cd01347">
    <property type="entry name" value="ligand_gated_channel"/>
    <property type="match status" value="1"/>
</dbReference>
<evidence type="ECO:0000313" key="15">
    <source>
        <dbReference type="EMBL" id="GHD55667.1"/>
    </source>
</evidence>
<name>A0ABQ3GUG9_9NEIS</name>
<evidence type="ECO:0000256" key="10">
    <source>
        <dbReference type="PROSITE-ProRule" id="PRU01360"/>
    </source>
</evidence>
<dbReference type="InterPro" id="IPR010105">
    <property type="entry name" value="TonB_sidphr_rcpt"/>
</dbReference>
<feature type="domain" description="TonB-dependent receptor plug" evidence="14">
    <location>
        <begin position="75"/>
        <end position="173"/>
    </location>
</feature>
<dbReference type="Pfam" id="PF07715">
    <property type="entry name" value="Plug"/>
    <property type="match status" value="1"/>
</dbReference>
<comment type="caution">
    <text evidence="15">The sequence shown here is derived from an EMBL/GenBank/DDBJ whole genome shotgun (WGS) entry which is preliminary data.</text>
</comment>